<proteinExistence type="inferred from homology"/>
<dbReference type="PATRIC" id="fig|626887.3.peg.3449"/>
<dbReference type="eggNOG" id="COG0668">
    <property type="taxonomic scope" value="Bacteria"/>
</dbReference>
<feature type="transmembrane region" description="Helical" evidence="5">
    <location>
        <begin position="12"/>
        <end position="40"/>
    </location>
</feature>
<dbReference type="Gene3D" id="1.10.287.1260">
    <property type="match status" value="1"/>
</dbReference>
<dbReference type="InterPro" id="IPR023408">
    <property type="entry name" value="MscS_beta-dom_sf"/>
</dbReference>
<accession>N6WNS0</accession>
<evidence type="ECO:0000256" key="1">
    <source>
        <dbReference type="ARBA" id="ARBA00004370"/>
    </source>
</evidence>
<evidence type="ECO:0000313" key="7">
    <source>
        <dbReference type="EMBL" id="ENO13166.1"/>
    </source>
</evidence>
<dbReference type="InterPro" id="IPR006685">
    <property type="entry name" value="MscS_channel_2nd"/>
</dbReference>
<comment type="function">
    <text evidence="5">Mechanosensitive channel that participates in the regulation of osmotic pressure changes within the cell, opening in response to stretch forces in the membrane lipid bilayer, without the need for other proteins. Contributes to normal resistance to hypoosmotic shock. Forms an ion channel of 1.0 nanosiemens conductance with a slight preference for anions.</text>
</comment>
<comment type="caution">
    <text evidence="5">Lacks conserved residue(s) required for the propagation of feature annotation.</text>
</comment>
<keyword evidence="2 5" id="KW-0812">Transmembrane</keyword>
<organism evidence="7 8">
    <name type="scientific">Marinobacter nanhaiticus D15-8W</name>
    <dbReference type="NCBI Taxonomy" id="626887"/>
    <lineage>
        <taxon>Bacteria</taxon>
        <taxon>Pseudomonadati</taxon>
        <taxon>Pseudomonadota</taxon>
        <taxon>Gammaproteobacteria</taxon>
        <taxon>Pseudomonadales</taxon>
        <taxon>Marinobacteraceae</taxon>
        <taxon>Marinobacter</taxon>
    </lineage>
</organism>
<dbReference type="Proteomes" id="UP000013165">
    <property type="component" value="Unassembled WGS sequence"/>
</dbReference>
<gene>
    <name evidence="7" type="ORF">J057_17260</name>
</gene>
<feature type="domain" description="Mechanosensitive ion channel MscS" evidence="6">
    <location>
        <begin position="102"/>
        <end position="166"/>
    </location>
</feature>
<dbReference type="InterPro" id="IPR010920">
    <property type="entry name" value="LSM_dom_sf"/>
</dbReference>
<dbReference type="STRING" id="626887.J057_17260"/>
<dbReference type="GO" id="GO:0008381">
    <property type="term" value="F:mechanosensitive monoatomic ion channel activity"/>
    <property type="evidence" value="ECO:0007669"/>
    <property type="project" value="InterPro"/>
</dbReference>
<dbReference type="AlphaFoldDB" id="N6WNS0"/>
<sequence>MGDLGLKDALQAITSTAVIEAIVLVLACWGLILLIQWVVPRVAGRFSGKSRLYILAVAPLLRLVIIIGAIILVVPVLVEPTFENLIAIFGALALALGFAFKDYANSLIAGIVTLYEMPYRPGDWIEVDGQYGEVRSIGTRAATIVTPDDNAVVIPHGKLWDNLIANGNGGTSNLMCVVEFYLEPEHDAAEVRACLRDVAYTSPWTKTYQPVVVVLSEKPWGTCYRVKAYPVEPRDQFQFISDLTVRGKAALRQLNVRQVTAPVSVN</sequence>
<keyword evidence="5" id="KW-0997">Cell inner membrane</keyword>
<keyword evidence="8" id="KW-1185">Reference proteome</keyword>
<evidence type="ECO:0000256" key="3">
    <source>
        <dbReference type="ARBA" id="ARBA00022989"/>
    </source>
</evidence>
<evidence type="ECO:0000259" key="6">
    <source>
        <dbReference type="Pfam" id="PF00924"/>
    </source>
</evidence>
<dbReference type="RefSeq" id="WP_004581391.1">
    <property type="nucleotide sequence ID" value="NZ_AP028878.1"/>
</dbReference>
<dbReference type="HOGENOM" id="CLU_062814_1_0_6"/>
<dbReference type="Gene3D" id="2.30.30.60">
    <property type="match status" value="1"/>
</dbReference>
<dbReference type="Pfam" id="PF00924">
    <property type="entry name" value="MS_channel_2nd"/>
    <property type="match status" value="1"/>
</dbReference>
<name>N6WNS0_9GAMM</name>
<comment type="subcellular location">
    <subcellularLocation>
        <location evidence="5">Cell inner membrane</location>
        <topology evidence="5">Multi-pass membrane protein</topology>
    </subcellularLocation>
    <subcellularLocation>
        <location evidence="1">Membrane</location>
    </subcellularLocation>
</comment>
<keyword evidence="4 5" id="KW-0472">Membrane</keyword>
<dbReference type="InterPro" id="IPR045275">
    <property type="entry name" value="MscS_archaea/bacteria_type"/>
</dbReference>
<dbReference type="PANTHER" id="PTHR30221:SF1">
    <property type="entry name" value="SMALL-CONDUCTANCE MECHANOSENSITIVE CHANNEL"/>
    <property type="match status" value="1"/>
</dbReference>
<dbReference type="OrthoDB" id="9799209at2"/>
<dbReference type="PANTHER" id="PTHR30221">
    <property type="entry name" value="SMALL-CONDUCTANCE MECHANOSENSITIVE CHANNEL"/>
    <property type="match status" value="1"/>
</dbReference>
<feature type="transmembrane region" description="Helical" evidence="5">
    <location>
        <begin position="52"/>
        <end position="78"/>
    </location>
</feature>
<comment type="subunit">
    <text evidence="5">Homoheptamer.</text>
</comment>
<reference evidence="7 8" key="1">
    <citation type="journal article" date="2013" name="Genome Announc.">
        <title>Genome Sequence of the Polycyclic Aromatic Hydrocarbon-Degrading Bacterium Strain Marinobacter nanhaiticus D15-8WT.</title>
        <authorList>
            <person name="Cui Z."/>
            <person name="Gao W."/>
            <person name="Li Q."/>
            <person name="Xu G."/>
            <person name="Zheng L."/>
        </authorList>
    </citation>
    <scope>NUCLEOTIDE SEQUENCE [LARGE SCALE GENOMIC DNA]</scope>
    <source>
        <strain evidence="7 8">D15-8W</strain>
    </source>
</reference>
<evidence type="ECO:0000256" key="4">
    <source>
        <dbReference type="ARBA" id="ARBA00023136"/>
    </source>
</evidence>
<keyword evidence="5" id="KW-0406">Ion transport</keyword>
<dbReference type="GO" id="GO:0005886">
    <property type="term" value="C:plasma membrane"/>
    <property type="evidence" value="ECO:0007669"/>
    <property type="project" value="UniProtKB-SubCell"/>
</dbReference>
<comment type="similarity">
    <text evidence="5">Belongs to the MscS (TC 1.A.23) family.</text>
</comment>
<protein>
    <recommendedName>
        <fullName evidence="5">Small-conductance mechanosensitive channel</fullName>
    </recommendedName>
</protein>
<evidence type="ECO:0000256" key="2">
    <source>
        <dbReference type="ARBA" id="ARBA00022692"/>
    </source>
</evidence>
<dbReference type="EMBL" id="APLQ01000014">
    <property type="protein sequence ID" value="ENO13166.1"/>
    <property type="molecule type" value="Genomic_DNA"/>
</dbReference>
<keyword evidence="5" id="KW-0813">Transport</keyword>
<feature type="transmembrane region" description="Helical" evidence="5">
    <location>
        <begin position="84"/>
        <end position="100"/>
    </location>
</feature>
<keyword evidence="3 5" id="KW-1133">Transmembrane helix</keyword>
<keyword evidence="5" id="KW-0407">Ion channel</keyword>
<keyword evidence="5" id="KW-1003">Cell membrane</keyword>
<dbReference type="SUPFAM" id="SSF50182">
    <property type="entry name" value="Sm-like ribonucleoproteins"/>
    <property type="match status" value="1"/>
</dbReference>
<evidence type="ECO:0000313" key="8">
    <source>
        <dbReference type="Proteomes" id="UP000013165"/>
    </source>
</evidence>
<evidence type="ECO:0000256" key="5">
    <source>
        <dbReference type="RuleBase" id="RU369025"/>
    </source>
</evidence>
<comment type="caution">
    <text evidence="7">The sequence shown here is derived from an EMBL/GenBank/DDBJ whole genome shotgun (WGS) entry which is preliminary data.</text>
</comment>